<gene>
    <name evidence="1" type="ORF">GCM10010528_02330</name>
</gene>
<keyword evidence="2" id="KW-1185">Reference proteome</keyword>
<evidence type="ECO:0000313" key="2">
    <source>
        <dbReference type="Proteomes" id="UP001501035"/>
    </source>
</evidence>
<dbReference type="EMBL" id="BAAAVS010000002">
    <property type="protein sequence ID" value="GAA3023891.1"/>
    <property type="molecule type" value="Genomic_DNA"/>
</dbReference>
<proteinExistence type="predicted"/>
<protein>
    <submittedName>
        <fullName evidence="1">Uncharacterized protein</fullName>
    </submittedName>
</protein>
<dbReference type="Proteomes" id="UP001501035">
    <property type="component" value="Unassembled WGS sequence"/>
</dbReference>
<reference evidence="2" key="1">
    <citation type="journal article" date="2019" name="Int. J. Syst. Evol. Microbiol.">
        <title>The Global Catalogue of Microorganisms (GCM) 10K type strain sequencing project: providing services to taxonomists for standard genome sequencing and annotation.</title>
        <authorList>
            <consortium name="The Broad Institute Genomics Platform"/>
            <consortium name="The Broad Institute Genome Sequencing Center for Infectious Disease"/>
            <person name="Wu L."/>
            <person name="Ma J."/>
        </authorList>
    </citation>
    <scope>NUCLEOTIDE SEQUENCE [LARGE SCALE GENOMIC DNA]</scope>
    <source>
        <strain evidence="2">JCM 14234</strain>
    </source>
</reference>
<accession>A0ABP6KZ42</accession>
<sequence>MAKLLAAATSTREVSYAGRGGGDRVAPGGIEAALENGHDGDHRDCRHDCGDHPCEAHDYSLPNPRAEDKLALRTSECVDPFGELTGVQE</sequence>
<name>A0ABP6KZ42_9ACTN</name>
<organism evidence="1 2">
    <name type="scientific">Gordonia defluvii</name>
    <dbReference type="NCBI Taxonomy" id="283718"/>
    <lineage>
        <taxon>Bacteria</taxon>
        <taxon>Bacillati</taxon>
        <taxon>Actinomycetota</taxon>
        <taxon>Actinomycetes</taxon>
        <taxon>Mycobacteriales</taxon>
        <taxon>Gordoniaceae</taxon>
        <taxon>Gordonia</taxon>
    </lineage>
</organism>
<evidence type="ECO:0000313" key="1">
    <source>
        <dbReference type="EMBL" id="GAA3023891.1"/>
    </source>
</evidence>
<comment type="caution">
    <text evidence="1">The sequence shown here is derived from an EMBL/GenBank/DDBJ whole genome shotgun (WGS) entry which is preliminary data.</text>
</comment>